<dbReference type="RefSeq" id="WP_215601780.1">
    <property type="nucleotide sequence ID" value="NZ_CP076136.1"/>
</dbReference>
<sequence>MGFLWTIVTDNWAIIMMAPVLFVAALFLGWLAGWMVIRLVYNQRLAHQADMITNLRAVLEEKLPPSFLPLNYQKRSKRMSFGLVLIFFGIGAALLGALIVAYEKPSASVSRTTHNAGVAVLQSTTQDTSMPLPPIAAAAAQQEEKIGSRAYPDSDKNEISKALSRLSGVLNKQVSKIASESNRLSGAWEQKRYTAPGDLHSLETIIGLIEALRPIAENAIREIVEIEKDFPRHADIIKSVLSLPEVERERPISNWQGALGDASLYMKNYISTYGKVTPREREEFVTVARLVVTNFTDASTRLGKWVVDCNSRMKMEEKNIFK</sequence>
<keyword evidence="1" id="KW-0472">Membrane</keyword>
<dbReference type="AlphaFoldDB" id="A0A975NUY4"/>
<feature type="transmembrane region" description="Helical" evidence="1">
    <location>
        <begin position="12"/>
        <end position="37"/>
    </location>
</feature>
<reference evidence="2 3" key="1">
    <citation type="submission" date="2021-06" db="EMBL/GenBank/DDBJ databases">
        <title>Bradyrhizobium sp. S2-11-4 Genome sequencing.</title>
        <authorList>
            <person name="Jin L."/>
        </authorList>
    </citation>
    <scope>NUCLEOTIDE SEQUENCE [LARGE SCALE GENOMIC DNA]</scope>
    <source>
        <strain evidence="2 3">S2-11-4</strain>
    </source>
</reference>
<accession>A0A975NUY4</accession>
<proteinExistence type="predicted"/>
<keyword evidence="3" id="KW-1185">Reference proteome</keyword>
<evidence type="ECO:0000256" key="1">
    <source>
        <dbReference type="SAM" id="Phobius"/>
    </source>
</evidence>
<evidence type="ECO:0000313" key="2">
    <source>
        <dbReference type="EMBL" id="QWG21054.1"/>
    </source>
</evidence>
<name>A0A975NUY4_9BRAD</name>
<dbReference type="EMBL" id="CP076136">
    <property type="protein sequence ID" value="QWG21054.1"/>
    <property type="molecule type" value="Genomic_DNA"/>
</dbReference>
<keyword evidence="1" id="KW-0812">Transmembrane</keyword>
<evidence type="ECO:0000313" key="3">
    <source>
        <dbReference type="Proteomes" id="UP000676951"/>
    </source>
</evidence>
<organism evidence="2 3">
    <name type="scientific">Bradyrhizobium sediminis</name>
    <dbReference type="NCBI Taxonomy" id="2840469"/>
    <lineage>
        <taxon>Bacteria</taxon>
        <taxon>Pseudomonadati</taxon>
        <taxon>Pseudomonadota</taxon>
        <taxon>Alphaproteobacteria</taxon>
        <taxon>Hyphomicrobiales</taxon>
        <taxon>Nitrobacteraceae</taxon>
        <taxon>Bradyrhizobium</taxon>
    </lineage>
</organism>
<keyword evidence="1" id="KW-1133">Transmembrane helix</keyword>
<gene>
    <name evidence="2" type="ORF">KMZ93_13375</name>
</gene>
<dbReference type="Proteomes" id="UP000676951">
    <property type="component" value="Chromosome"/>
</dbReference>
<feature type="transmembrane region" description="Helical" evidence="1">
    <location>
        <begin position="81"/>
        <end position="102"/>
    </location>
</feature>
<protein>
    <submittedName>
        <fullName evidence="2">Uncharacterized protein</fullName>
    </submittedName>
</protein>